<dbReference type="eggNOG" id="KOG1995">
    <property type="taxonomic scope" value="Eukaryota"/>
</dbReference>
<evidence type="ECO:0000313" key="8">
    <source>
        <dbReference type="Proteomes" id="UP000002320"/>
    </source>
</evidence>
<gene>
    <name evidence="7" type="primary">6038035</name>
    <name evidence="6" type="ORF">CpipJ_CPIJ006342</name>
</gene>
<dbReference type="KEGG" id="cqu:CpipJ_CPIJ006342"/>
<dbReference type="PROSITE" id="PS50102">
    <property type="entry name" value="RRM"/>
    <property type="match status" value="1"/>
</dbReference>
<dbReference type="InterPro" id="IPR000504">
    <property type="entry name" value="RRM_dom"/>
</dbReference>
<accession>B0WGP5</accession>
<organism>
    <name type="scientific">Culex quinquefasciatus</name>
    <name type="common">Southern house mosquito</name>
    <name type="synonym">Culex pungens</name>
    <dbReference type="NCBI Taxonomy" id="7176"/>
    <lineage>
        <taxon>Eukaryota</taxon>
        <taxon>Metazoa</taxon>
        <taxon>Ecdysozoa</taxon>
        <taxon>Arthropoda</taxon>
        <taxon>Hexapoda</taxon>
        <taxon>Insecta</taxon>
        <taxon>Pterygota</taxon>
        <taxon>Neoptera</taxon>
        <taxon>Endopterygota</taxon>
        <taxon>Diptera</taxon>
        <taxon>Nematocera</taxon>
        <taxon>Culicoidea</taxon>
        <taxon>Culicidae</taxon>
        <taxon>Culicinae</taxon>
        <taxon>Culicini</taxon>
        <taxon>Culex</taxon>
        <taxon>Culex</taxon>
    </lineage>
</organism>
<proteinExistence type="predicted"/>
<dbReference type="EMBL" id="DS231928">
    <property type="protein sequence ID" value="EDS27121.1"/>
    <property type="molecule type" value="Genomic_DNA"/>
</dbReference>
<dbReference type="Pfam" id="PF00076">
    <property type="entry name" value="RRM_1"/>
    <property type="match status" value="1"/>
</dbReference>
<dbReference type="PANTHER" id="PTHR23238">
    <property type="entry name" value="RNA BINDING PROTEIN"/>
    <property type="match status" value="1"/>
</dbReference>
<evidence type="ECO:0000256" key="2">
    <source>
        <dbReference type="ARBA" id="ARBA00022884"/>
    </source>
</evidence>
<protein>
    <recommendedName>
        <fullName evidence="5">RRM domain-containing protein</fullName>
    </recommendedName>
</protein>
<comment type="subcellular location">
    <subcellularLocation>
        <location evidence="1">Nucleus</location>
    </subcellularLocation>
</comment>
<evidence type="ECO:0000259" key="5">
    <source>
        <dbReference type="PROSITE" id="PS50102"/>
    </source>
</evidence>
<evidence type="ECO:0000256" key="1">
    <source>
        <dbReference type="ARBA" id="ARBA00004123"/>
    </source>
</evidence>
<dbReference type="SMART" id="SM00360">
    <property type="entry name" value="RRM"/>
    <property type="match status" value="1"/>
</dbReference>
<evidence type="ECO:0000256" key="3">
    <source>
        <dbReference type="ARBA" id="ARBA00023242"/>
    </source>
</evidence>
<dbReference type="InterPro" id="IPR034870">
    <property type="entry name" value="TET_fam"/>
</dbReference>
<dbReference type="InterPro" id="IPR012677">
    <property type="entry name" value="Nucleotide-bd_a/b_plait_sf"/>
</dbReference>
<feature type="domain" description="RRM" evidence="5">
    <location>
        <begin position="6"/>
        <end position="92"/>
    </location>
</feature>
<dbReference type="OrthoDB" id="76445at2759"/>
<dbReference type="VEuPathDB" id="VectorBase:CPIJ006342"/>
<keyword evidence="3" id="KW-0539">Nucleus</keyword>
<keyword evidence="2 4" id="KW-0694">RNA-binding</keyword>
<dbReference type="HOGENOM" id="CLU_1002039_0_0_1"/>
<dbReference type="Proteomes" id="UP000002320">
    <property type="component" value="Unassembled WGS sequence"/>
</dbReference>
<dbReference type="Gene3D" id="3.30.70.330">
    <property type="match status" value="1"/>
</dbReference>
<dbReference type="InParanoid" id="B0WGP5"/>
<dbReference type="SUPFAM" id="SSF54928">
    <property type="entry name" value="RNA-binding domain, RBD"/>
    <property type="match status" value="1"/>
</dbReference>
<keyword evidence="8" id="KW-1185">Reference proteome</keyword>
<evidence type="ECO:0000313" key="6">
    <source>
        <dbReference type="EMBL" id="EDS27121.1"/>
    </source>
</evidence>
<dbReference type="AlphaFoldDB" id="B0WGP5"/>
<dbReference type="GO" id="GO:0003723">
    <property type="term" value="F:RNA binding"/>
    <property type="evidence" value="ECO:0007669"/>
    <property type="project" value="UniProtKB-UniRule"/>
</dbReference>
<evidence type="ECO:0000256" key="4">
    <source>
        <dbReference type="PROSITE-ProRule" id="PRU00176"/>
    </source>
</evidence>
<dbReference type="GO" id="GO:0005634">
    <property type="term" value="C:nucleus"/>
    <property type="evidence" value="ECO:0007669"/>
    <property type="project" value="UniProtKB-SubCell"/>
</dbReference>
<dbReference type="EnsemblMetazoa" id="CPIJ006342-RA">
    <property type="protein sequence ID" value="CPIJ006342-PA"/>
    <property type="gene ID" value="CPIJ006342"/>
</dbReference>
<dbReference type="VEuPathDB" id="VectorBase:CQUJHB010404"/>
<name>B0WGP5_CULQU</name>
<reference evidence="6" key="1">
    <citation type="submission" date="2007-03" db="EMBL/GenBank/DDBJ databases">
        <title>Annotation of Culex pipiens quinquefasciatus.</title>
        <authorList>
            <consortium name="The Broad Institute Genome Sequencing Platform"/>
            <person name="Atkinson P.W."/>
            <person name="Hemingway J."/>
            <person name="Christensen B.M."/>
            <person name="Higgs S."/>
            <person name="Kodira C."/>
            <person name="Hannick L."/>
            <person name="Megy K."/>
            <person name="O'Leary S."/>
            <person name="Pearson M."/>
            <person name="Haas B.J."/>
            <person name="Mauceli E."/>
            <person name="Wortman J.R."/>
            <person name="Lee N.H."/>
            <person name="Guigo R."/>
            <person name="Stanke M."/>
            <person name="Alvarado L."/>
            <person name="Amedeo P."/>
            <person name="Antoine C.H."/>
            <person name="Arensburger P."/>
            <person name="Bidwell S.L."/>
            <person name="Crawford M."/>
            <person name="Camaro F."/>
            <person name="Devon K."/>
            <person name="Engels R."/>
            <person name="Hammond M."/>
            <person name="Howarth C."/>
            <person name="Koehrsen M."/>
            <person name="Lawson D."/>
            <person name="Montgomery P."/>
            <person name="Nene V."/>
            <person name="Nusbaum C."/>
            <person name="Puiu D."/>
            <person name="Romero-Severson J."/>
            <person name="Severson D.W."/>
            <person name="Shumway M."/>
            <person name="Sisk P."/>
            <person name="Stolte C."/>
            <person name="Zeng Q."/>
            <person name="Eisenstadt E."/>
            <person name="Fraser-Liggett C."/>
            <person name="Strausberg R."/>
            <person name="Galagan J."/>
            <person name="Birren B."/>
            <person name="Collins F.H."/>
        </authorList>
    </citation>
    <scope>NUCLEOTIDE SEQUENCE [LARGE SCALE GENOMIC DNA]</scope>
    <source>
        <strain evidence="6">JHB</strain>
    </source>
</reference>
<reference evidence="7" key="2">
    <citation type="submission" date="2020-05" db="UniProtKB">
        <authorList>
            <consortium name="EnsemblMetazoa"/>
        </authorList>
    </citation>
    <scope>IDENTIFICATION</scope>
    <source>
        <strain evidence="7">JHB</strain>
    </source>
</reference>
<dbReference type="InterPro" id="IPR035979">
    <property type="entry name" value="RBD_domain_sf"/>
</dbReference>
<dbReference type="GO" id="GO:0006355">
    <property type="term" value="P:regulation of DNA-templated transcription"/>
    <property type="evidence" value="ECO:0007669"/>
    <property type="project" value="InterPro"/>
</dbReference>
<dbReference type="CDD" id="cd12534">
    <property type="entry name" value="RRM_SARFH"/>
    <property type="match status" value="1"/>
</dbReference>
<evidence type="ECO:0000313" key="7">
    <source>
        <dbReference type="EnsemblMetazoa" id="CPIJ006342-PA"/>
    </source>
</evidence>
<sequence>MVTQEDTIFVQGMNPETSETEIADYFGAIGIIKKDKRTMKPKIWIYKDKESGRPKGEATVTYEDANAAQSAIGWFDNKDFNGSMIKVSLAQRYNTWQNKGGQRGGFSRGGGGGGGGFGSHLRFIFSSVVVVVEIAVDLAIGTAEIADRAEEASKEVASEVVVVEAAAAVVAKSAKATGSARIVATKTLPGETSAIGASRPNRKELEVVPVAVEVDTEDEVVAGEVLVEVEEVDLGDEGVAEPCGEVIETEINARDPTKQTCATVFYITNFIFKLSCSH</sequence>
<dbReference type="STRING" id="7176.B0WGP5"/>
<dbReference type="FunFam" id="3.30.70.330:FF:000574">
    <property type="entry name" value="HIV Tat-specific factor 1"/>
    <property type="match status" value="1"/>
</dbReference>